<dbReference type="GO" id="GO:0005230">
    <property type="term" value="F:extracellular ligand-gated monoatomic ion channel activity"/>
    <property type="evidence" value="ECO:0007669"/>
    <property type="project" value="InterPro"/>
</dbReference>
<dbReference type="Gene3D" id="2.70.170.10">
    <property type="entry name" value="Neurotransmitter-gated ion-channel ligand-binding domain"/>
    <property type="match status" value="1"/>
</dbReference>
<evidence type="ECO:0000313" key="2">
    <source>
        <dbReference type="EMBL" id="KAK2153392.1"/>
    </source>
</evidence>
<protein>
    <recommendedName>
        <fullName evidence="4">Neurotransmitter-gated ion-channel ligand-binding domain-containing protein</fullName>
    </recommendedName>
</protein>
<proteinExistence type="predicted"/>
<accession>A0AAD9JIH3</accession>
<name>A0AAD9JIH3_9ANNE</name>
<dbReference type="SUPFAM" id="SSF63712">
    <property type="entry name" value="Nicotinic receptor ligand binding domain-like"/>
    <property type="match status" value="1"/>
</dbReference>
<dbReference type="EMBL" id="JAODUP010000298">
    <property type="protein sequence ID" value="KAK2153392.1"/>
    <property type="molecule type" value="Genomic_DNA"/>
</dbReference>
<comment type="caution">
    <text evidence="2">The sequence shown here is derived from an EMBL/GenBank/DDBJ whole genome shotgun (WGS) entry which is preliminary data.</text>
</comment>
<gene>
    <name evidence="2" type="ORF">LSH36_298g01051</name>
</gene>
<evidence type="ECO:0000256" key="1">
    <source>
        <dbReference type="SAM" id="MobiDB-lite"/>
    </source>
</evidence>
<sequence>MITPTQSDIPSSDINVTKTMITTGRYQPTNGVTPVITVITVYLLTGVLSEIRRVASEEEALLKDLFTEYNPSARPVMNSSKTVSVGIQFSLMHIKELIKVHRIKVNLARQRCSPLPQKNEPQSRTRRAQKSLNGVLTSSSPRIFPSATMGEIAPDVSASDAGLPVTRSPGYHGLHPARHRAIVNLPNPHEHEHSSSSSSSSKWLGLLIQINKSVFVLIISSNMGNNYISNRNISDCDISDSDISNSNINDSNISNNSGDNDDDNNNNNH</sequence>
<dbReference type="Proteomes" id="UP001208570">
    <property type="component" value="Unassembled WGS sequence"/>
</dbReference>
<feature type="compositionally biased region" description="Low complexity" evidence="1">
    <location>
        <begin position="247"/>
        <end position="258"/>
    </location>
</feature>
<reference evidence="2" key="1">
    <citation type="journal article" date="2023" name="Mol. Biol. Evol.">
        <title>Third-Generation Sequencing Reveals the Adaptive Role of the Epigenome in Three Deep-Sea Polychaetes.</title>
        <authorList>
            <person name="Perez M."/>
            <person name="Aroh O."/>
            <person name="Sun Y."/>
            <person name="Lan Y."/>
            <person name="Juniper S.K."/>
            <person name="Young C.R."/>
            <person name="Angers B."/>
            <person name="Qian P.Y."/>
        </authorList>
    </citation>
    <scope>NUCLEOTIDE SEQUENCE</scope>
    <source>
        <strain evidence="2">P08H-3</strain>
    </source>
</reference>
<feature type="region of interest" description="Disordered" evidence="1">
    <location>
        <begin position="247"/>
        <end position="269"/>
    </location>
</feature>
<organism evidence="2 3">
    <name type="scientific">Paralvinella palmiformis</name>
    <dbReference type="NCBI Taxonomy" id="53620"/>
    <lineage>
        <taxon>Eukaryota</taxon>
        <taxon>Metazoa</taxon>
        <taxon>Spiralia</taxon>
        <taxon>Lophotrochozoa</taxon>
        <taxon>Annelida</taxon>
        <taxon>Polychaeta</taxon>
        <taxon>Sedentaria</taxon>
        <taxon>Canalipalpata</taxon>
        <taxon>Terebellida</taxon>
        <taxon>Terebelliformia</taxon>
        <taxon>Alvinellidae</taxon>
        <taxon>Paralvinella</taxon>
    </lineage>
</organism>
<dbReference type="InterPro" id="IPR036734">
    <property type="entry name" value="Neur_chan_lig-bd_sf"/>
</dbReference>
<keyword evidence="3" id="KW-1185">Reference proteome</keyword>
<dbReference type="GO" id="GO:0016020">
    <property type="term" value="C:membrane"/>
    <property type="evidence" value="ECO:0007669"/>
    <property type="project" value="InterPro"/>
</dbReference>
<feature type="region of interest" description="Disordered" evidence="1">
    <location>
        <begin position="112"/>
        <end position="132"/>
    </location>
</feature>
<evidence type="ECO:0008006" key="4">
    <source>
        <dbReference type="Google" id="ProtNLM"/>
    </source>
</evidence>
<evidence type="ECO:0000313" key="3">
    <source>
        <dbReference type="Proteomes" id="UP001208570"/>
    </source>
</evidence>
<feature type="compositionally biased region" description="Acidic residues" evidence="1">
    <location>
        <begin position="259"/>
        <end position="269"/>
    </location>
</feature>
<dbReference type="AlphaFoldDB" id="A0AAD9JIH3"/>